<accession>A0A7Z2VU82</accession>
<feature type="domain" description="Ketoreductase" evidence="3">
    <location>
        <begin position="6"/>
        <end position="179"/>
    </location>
</feature>
<dbReference type="InterPro" id="IPR020904">
    <property type="entry name" value="Sc_DH/Rdtase_CS"/>
</dbReference>
<dbReference type="SUPFAM" id="SSF51735">
    <property type="entry name" value="NAD(P)-binding Rossmann-fold domains"/>
    <property type="match status" value="1"/>
</dbReference>
<sequence length="245" mass="25330">MNLNGKRVLVTGATSGIGLATARALAAMGAEVWGLGRDEGRLQALRDGGLNGGQALAFDLLDFSAYRAFAAGLPVFDAVVHSAGVVENSPLRYFSLEKYQRTVDTNQSAPLLLSAELARAAKLGAGGSLVFLASISGTSIGMKGIAAYAASKAALVGMAKVLALELAPKGIRVNCVSPGMVNTELVAGATYLSDEAKRADMQKYPLGGRYAEPREVAGVIAFLVSDHSSFMTGQNLTVDGGYSIQ</sequence>
<dbReference type="KEGG" id="mfy:HH212_02320"/>
<name>A0A7Z2VU82_9BURK</name>
<dbReference type="Pfam" id="PF13561">
    <property type="entry name" value="adh_short_C2"/>
    <property type="match status" value="1"/>
</dbReference>
<evidence type="ECO:0000256" key="1">
    <source>
        <dbReference type="ARBA" id="ARBA00006484"/>
    </source>
</evidence>
<evidence type="ECO:0000256" key="2">
    <source>
        <dbReference type="ARBA" id="ARBA00023002"/>
    </source>
</evidence>
<dbReference type="PANTHER" id="PTHR43477">
    <property type="entry name" value="DIHYDROANTICAPSIN 7-DEHYDROGENASE"/>
    <property type="match status" value="1"/>
</dbReference>
<dbReference type="Gene3D" id="3.40.50.720">
    <property type="entry name" value="NAD(P)-binding Rossmann-like Domain"/>
    <property type="match status" value="1"/>
</dbReference>
<comment type="similarity">
    <text evidence="1">Belongs to the short-chain dehydrogenases/reductases (SDR) family.</text>
</comment>
<organism evidence="4 5">
    <name type="scientific">Massilia forsythiae</name>
    <dbReference type="NCBI Taxonomy" id="2728020"/>
    <lineage>
        <taxon>Bacteria</taxon>
        <taxon>Pseudomonadati</taxon>
        <taxon>Pseudomonadota</taxon>
        <taxon>Betaproteobacteria</taxon>
        <taxon>Burkholderiales</taxon>
        <taxon>Oxalobacteraceae</taxon>
        <taxon>Telluria group</taxon>
        <taxon>Massilia</taxon>
    </lineage>
</organism>
<dbReference type="PRINTS" id="PR00081">
    <property type="entry name" value="GDHRDH"/>
</dbReference>
<dbReference type="AlphaFoldDB" id="A0A7Z2VU82"/>
<protein>
    <submittedName>
        <fullName evidence="4">SDR family oxidoreductase</fullName>
    </submittedName>
</protein>
<dbReference type="InterPro" id="IPR002347">
    <property type="entry name" value="SDR_fam"/>
</dbReference>
<dbReference type="CDD" id="cd05233">
    <property type="entry name" value="SDR_c"/>
    <property type="match status" value="1"/>
</dbReference>
<keyword evidence="2" id="KW-0560">Oxidoreductase</keyword>
<dbReference type="PROSITE" id="PS00061">
    <property type="entry name" value="ADH_SHORT"/>
    <property type="match status" value="1"/>
</dbReference>
<reference evidence="4 5" key="1">
    <citation type="submission" date="2020-04" db="EMBL/GenBank/DDBJ databases">
        <title>Genome sequencing of novel species.</title>
        <authorList>
            <person name="Heo J."/>
            <person name="Kim S.-J."/>
            <person name="Kim J.-S."/>
            <person name="Hong S.-B."/>
            <person name="Kwon S.-W."/>
        </authorList>
    </citation>
    <scope>NUCLEOTIDE SEQUENCE [LARGE SCALE GENOMIC DNA]</scope>
    <source>
        <strain evidence="4 5">GN2-R2</strain>
    </source>
</reference>
<dbReference type="EMBL" id="CP051685">
    <property type="protein sequence ID" value="QJD99014.1"/>
    <property type="molecule type" value="Genomic_DNA"/>
</dbReference>
<dbReference type="InterPro" id="IPR051122">
    <property type="entry name" value="SDR_DHRS6-like"/>
</dbReference>
<dbReference type="RefSeq" id="WP_169433911.1">
    <property type="nucleotide sequence ID" value="NZ_CP051685.1"/>
</dbReference>
<evidence type="ECO:0000313" key="4">
    <source>
        <dbReference type="EMBL" id="QJD99014.1"/>
    </source>
</evidence>
<dbReference type="GO" id="GO:0016491">
    <property type="term" value="F:oxidoreductase activity"/>
    <property type="evidence" value="ECO:0007669"/>
    <property type="project" value="UniProtKB-KW"/>
</dbReference>
<dbReference type="PANTHER" id="PTHR43477:SF1">
    <property type="entry name" value="DIHYDROANTICAPSIN 7-DEHYDROGENASE"/>
    <property type="match status" value="1"/>
</dbReference>
<dbReference type="InterPro" id="IPR036291">
    <property type="entry name" value="NAD(P)-bd_dom_sf"/>
</dbReference>
<proteinExistence type="inferred from homology"/>
<dbReference type="SMART" id="SM00822">
    <property type="entry name" value="PKS_KR"/>
    <property type="match status" value="1"/>
</dbReference>
<dbReference type="Proteomes" id="UP000502415">
    <property type="component" value="Chromosome"/>
</dbReference>
<dbReference type="PRINTS" id="PR00080">
    <property type="entry name" value="SDRFAMILY"/>
</dbReference>
<dbReference type="FunFam" id="3.40.50.720:FF:000084">
    <property type="entry name" value="Short-chain dehydrogenase reductase"/>
    <property type="match status" value="1"/>
</dbReference>
<gene>
    <name evidence="4" type="ORF">HH212_02320</name>
</gene>
<keyword evidence="5" id="KW-1185">Reference proteome</keyword>
<dbReference type="InterPro" id="IPR057326">
    <property type="entry name" value="KR_dom"/>
</dbReference>
<evidence type="ECO:0000313" key="5">
    <source>
        <dbReference type="Proteomes" id="UP000502415"/>
    </source>
</evidence>
<evidence type="ECO:0000259" key="3">
    <source>
        <dbReference type="SMART" id="SM00822"/>
    </source>
</evidence>